<evidence type="ECO:0008006" key="3">
    <source>
        <dbReference type="Google" id="ProtNLM"/>
    </source>
</evidence>
<evidence type="ECO:0000313" key="1">
    <source>
        <dbReference type="EMBL" id="RBP59246.1"/>
    </source>
</evidence>
<keyword evidence="2" id="KW-1185">Reference proteome</keyword>
<protein>
    <recommendedName>
        <fullName evidence="3">Glycosyl transferase family 2</fullName>
    </recommendedName>
</protein>
<dbReference type="SUPFAM" id="SSF53448">
    <property type="entry name" value="Nucleotide-diphospho-sugar transferases"/>
    <property type="match status" value="1"/>
</dbReference>
<proteinExistence type="predicted"/>
<accession>A0A366HYP2</accession>
<dbReference type="AlphaFoldDB" id="A0A366HYP2"/>
<dbReference type="InterPro" id="IPR029044">
    <property type="entry name" value="Nucleotide-diphossugar_trans"/>
</dbReference>
<dbReference type="Proteomes" id="UP000253046">
    <property type="component" value="Unassembled WGS sequence"/>
</dbReference>
<evidence type="ECO:0000313" key="2">
    <source>
        <dbReference type="Proteomes" id="UP000253046"/>
    </source>
</evidence>
<organism evidence="1 2">
    <name type="scientific">Brenneria salicis ATCC 15712 = DSM 30166</name>
    <dbReference type="NCBI Taxonomy" id="714314"/>
    <lineage>
        <taxon>Bacteria</taxon>
        <taxon>Pseudomonadati</taxon>
        <taxon>Pseudomonadota</taxon>
        <taxon>Gammaproteobacteria</taxon>
        <taxon>Enterobacterales</taxon>
        <taxon>Pectobacteriaceae</taxon>
        <taxon>Brenneria</taxon>
    </lineage>
</organism>
<gene>
    <name evidence="1" type="ORF">DES54_1419</name>
</gene>
<dbReference type="EMBL" id="QNRY01000041">
    <property type="protein sequence ID" value="RBP59246.1"/>
    <property type="molecule type" value="Genomic_DNA"/>
</dbReference>
<reference evidence="1 2" key="1">
    <citation type="submission" date="2018-06" db="EMBL/GenBank/DDBJ databases">
        <title>Genomic Encyclopedia of Type Strains, Phase IV (KMG-IV): sequencing the most valuable type-strain genomes for metagenomic binning, comparative biology and taxonomic classification.</title>
        <authorList>
            <person name="Goeker M."/>
        </authorList>
    </citation>
    <scope>NUCLEOTIDE SEQUENCE [LARGE SCALE GENOMIC DNA]</scope>
    <source>
        <strain evidence="1 2">DSM 30166</strain>
    </source>
</reference>
<dbReference type="CDD" id="cd00761">
    <property type="entry name" value="Glyco_tranf_GTA_type"/>
    <property type="match status" value="1"/>
</dbReference>
<dbReference type="RefSeq" id="WP_113868651.1">
    <property type="nucleotide sequence ID" value="NZ_AGJP01000001.1"/>
</dbReference>
<comment type="caution">
    <text evidence="1">The sequence shown here is derived from an EMBL/GenBank/DDBJ whole genome shotgun (WGS) entry which is preliminary data.</text>
</comment>
<dbReference type="Gene3D" id="3.90.550.10">
    <property type="entry name" value="Spore Coat Polysaccharide Biosynthesis Protein SpsA, Chain A"/>
    <property type="match status" value="1"/>
</dbReference>
<sequence>MNITSVVILYNSKLEDSETLKSIKECRLGNINLEICIWNNGPQYLSENDIVYFLSIYKEKKIKVKIYQDIRNISLSKIYNFFIKKESYDFITILDQDSILPLNYYSNIACHSDTDIVVPKIIAEKNGIRVQTDPHLYGDCDIMIDEGMANVKIDSIMSGIALSQRAIDKIVAFRGYVFEEKLAFYGIDSDLFRIVNIMSDAAHPLNIYCANEIHHSFAIFNPEEAKSKTRLMEMFYFKFFIRNEYQKKSRASTLWVCFRDFIRGKNSFYRTRNLIIFTLRNIHPRSKLEIKKEIVPTHYI</sequence>
<name>A0A366HYP2_9GAMM</name>